<keyword evidence="2" id="KW-1185">Reference proteome</keyword>
<gene>
    <name evidence="1" type="ORF">HWQ67_05655</name>
</gene>
<name>A0ABS6RYF3_9BACT</name>
<dbReference type="EMBL" id="JABXWD010000069">
    <property type="protein sequence ID" value="MBV6341064.1"/>
    <property type="molecule type" value="Genomic_DNA"/>
</dbReference>
<evidence type="ECO:0000313" key="1">
    <source>
        <dbReference type="EMBL" id="MBV6341064.1"/>
    </source>
</evidence>
<protein>
    <recommendedName>
        <fullName evidence="3">Ankyrin repeat protein</fullName>
    </recommendedName>
</protein>
<reference evidence="1 2" key="1">
    <citation type="journal article" date="2020" name="J Geophys Res Biogeosci">
        <title>Magnetotaxis as an Adaptation to Enable Bacterial Shuttling of Microbial Sulfur and Sulfur Cycling Across Aquatic Oxic#Anoxic Interfaces.</title>
        <authorList>
            <person name="Li J."/>
            <person name="Liu P."/>
            <person name="Wang J."/>
            <person name="Roberts A.P."/>
            <person name="Pan Y."/>
        </authorList>
    </citation>
    <scope>NUCLEOTIDE SEQUENCE [LARGE SCALE GENOMIC DNA]</scope>
    <source>
        <strain evidence="1 2">MYR-1_YQ</strain>
    </source>
</reference>
<sequence length="109" mass="12282">MGLLHEAVAVGDTMKVEELLRKGEHPGEEDDNGISAFSLAIALGYKDIRDLFLIVLGYPTPRYSKYAQEDQRRQAQMGHTTETRETILDDAMKQQQGPAVKFSFGARRR</sequence>
<comment type="caution">
    <text evidence="1">The sequence shown here is derived from an EMBL/GenBank/DDBJ whole genome shotgun (WGS) entry which is preliminary data.</text>
</comment>
<proteinExistence type="predicted"/>
<evidence type="ECO:0008006" key="3">
    <source>
        <dbReference type="Google" id="ProtNLM"/>
    </source>
</evidence>
<dbReference type="RefSeq" id="WP_218251676.1">
    <property type="nucleotide sequence ID" value="NZ_JABXWD010000069.1"/>
</dbReference>
<evidence type="ECO:0000313" key="2">
    <source>
        <dbReference type="Proteomes" id="UP001196980"/>
    </source>
</evidence>
<organism evidence="1 2">
    <name type="scientific">Candidatus Magnetobacterium casense</name>
    <dbReference type="NCBI Taxonomy" id="1455061"/>
    <lineage>
        <taxon>Bacteria</taxon>
        <taxon>Pseudomonadati</taxon>
        <taxon>Nitrospirota</taxon>
        <taxon>Thermodesulfovibrionia</taxon>
        <taxon>Thermodesulfovibrionales</taxon>
        <taxon>Candidatus Magnetobacteriaceae</taxon>
        <taxon>Candidatus Magnetobacterium</taxon>
    </lineage>
</organism>
<accession>A0ABS6RYF3</accession>
<dbReference type="Proteomes" id="UP001196980">
    <property type="component" value="Unassembled WGS sequence"/>
</dbReference>